<keyword evidence="2" id="KW-1003">Cell membrane</keyword>
<reference evidence="7 8" key="1">
    <citation type="journal article" date="2018" name="Nat. Biotechnol.">
        <title>A standardized bacterial taxonomy based on genome phylogeny substantially revises the tree of life.</title>
        <authorList>
            <person name="Parks D.H."/>
            <person name="Chuvochina M."/>
            <person name="Waite D.W."/>
            <person name="Rinke C."/>
            <person name="Skarshewski A."/>
            <person name="Chaumeil P.A."/>
            <person name="Hugenholtz P."/>
        </authorList>
    </citation>
    <scope>NUCLEOTIDE SEQUENCE [LARGE SCALE GENOMIC DNA]</scope>
    <source>
        <strain evidence="7">UBA11482</strain>
    </source>
</reference>
<proteinExistence type="predicted"/>
<evidence type="ECO:0008006" key="9">
    <source>
        <dbReference type="Google" id="ProtNLM"/>
    </source>
</evidence>
<dbReference type="Pfam" id="PF01943">
    <property type="entry name" value="Polysacc_synt"/>
    <property type="match status" value="1"/>
</dbReference>
<evidence type="ECO:0000256" key="6">
    <source>
        <dbReference type="SAM" id="Phobius"/>
    </source>
</evidence>
<dbReference type="InterPro" id="IPR050833">
    <property type="entry name" value="Poly_Biosynth_Transport"/>
</dbReference>
<feature type="transmembrane region" description="Helical" evidence="6">
    <location>
        <begin position="450"/>
        <end position="468"/>
    </location>
</feature>
<evidence type="ECO:0000313" key="7">
    <source>
        <dbReference type="EMBL" id="HBJ09774.1"/>
    </source>
</evidence>
<dbReference type="Proteomes" id="UP000262954">
    <property type="component" value="Unassembled WGS sequence"/>
</dbReference>
<feature type="transmembrane region" description="Helical" evidence="6">
    <location>
        <begin position="364"/>
        <end position="386"/>
    </location>
</feature>
<comment type="subcellular location">
    <subcellularLocation>
        <location evidence="1">Cell membrane</location>
        <topology evidence="1">Multi-pass membrane protein</topology>
    </subcellularLocation>
</comment>
<feature type="transmembrane region" description="Helical" evidence="6">
    <location>
        <begin position="304"/>
        <end position="325"/>
    </location>
</feature>
<dbReference type="PANTHER" id="PTHR30250">
    <property type="entry name" value="PST FAMILY PREDICTED COLANIC ACID TRANSPORTER"/>
    <property type="match status" value="1"/>
</dbReference>
<feature type="transmembrane region" description="Helical" evidence="6">
    <location>
        <begin position="89"/>
        <end position="108"/>
    </location>
</feature>
<sequence>MSSYKSVLKNVSLLGGAKVISLALSIIRNKFTALWLGADGMGVMGMFNAIISPATTIADMGVSTSSVRNIASSENDQETARQVSAVKMFYLLSNFLTISAMILLAGYLKRKMLVESLGTWTIYVLAFVVAFSVLVNFFNSVLQAKGKIASLVMAQIYATVLGSIFSLVVIYFFRVDGIVWSLLIGAMLGLPVAWYFFSKLKIPKVKMTVKESFIIIKDLLFTGGLVTLAGFSATMCIVFAKVFLLDHLGLKVVGYYDVSVAFSNVYIGLILQSMGTDFFPRLCKVVSDKKQMFRLVNEQMEIGLLFATIGVDICLIIAPAILIGFYSSDFLEATTMLRWQCVGVGLRVLGYPLGFLLMAQRRNWAYFALQLSFWISYYLAITTGISLFGMKFIGIDYIVAYAVYLFFGYSLSYKKGLRPSPLLIKIFLFSVISEGIILLLLFFLPDPYSYVLSSVCCVSVLGIAVSVLKKSFEIDVVAKILSLYTKFKAKVNKNRLRNH</sequence>
<gene>
    <name evidence="7" type="ORF">DDY73_12320</name>
</gene>
<dbReference type="EMBL" id="DNWC01000159">
    <property type="protein sequence ID" value="HBJ09774.1"/>
    <property type="molecule type" value="Genomic_DNA"/>
</dbReference>
<dbReference type="RefSeq" id="WP_278714695.1">
    <property type="nucleotide sequence ID" value="NZ_CATXLH010000212.1"/>
</dbReference>
<feature type="transmembrane region" description="Helical" evidence="6">
    <location>
        <begin position="423"/>
        <end position="444"/>
    </location>
</feature>
<keyword evidence="3 6" id="KW-0812">Transmembrane</keyword>
<feature type="transmembrane region" description="Helical" evidence="6">
    <location>
        <begin position="392"/>
        <end position="411"/>
    </location>
</feature>
<comment type="caution">
    <text evidence="7">The sequence shown here is derived from an EMBL/GenBank/DDBJ whole genome shotgun (WGS) entry which is preliminary data.</text>
</comment>
<protein>
    <recommendedName>
        <fullName evidence="9">O-antigen translocase</fullName>
    </recommendedName>
</protein>
<keyword evidence="5 6" id="KW-0472">Membrane</keyword>
<accession>A0A354M5I5</accession>
<dbReference type="PANTHER" id="PTHR30250:SF11">
    <property type="entry name" value="O-ANTIGEN TRANSPORTER-RELATED"/>
    <property type="match status" value="1"/>
</dbReference>
<feature type="transmembrane region" description="Helical" evidence="6">
    <location>
        <begin position="120"/>
        <end position="139"/>
    </location>
</feature>
<evidence type="ECO:0000256" key="2">
    <source>
        <dbReference type="ARBA" id="ARBA00022475"/>
    </source>
</evidence>
<dbReference type="AlphaFoldDB" id="A0A354M5I5"/>
<feature type="transmembrane region" description="Helical" evidence="6">
    <location>
        <begin position="219"/>
        <end position="245"/>
    </location>
</feature>
<evidence type="ECO:0000256" key="5">
    <source>
        <dbReference type="ARBA" id="ARBA00023136"/>
    </source>
</evidence>
<feature type="transmembrane region" description="Helical" evidence="6">
    <location>
        <begin position="151"/>
        <end position="172"/>
    </location>
</feature>
<evidence type="ECO:0000256" key="1">
    <source>
        <dbReference type="ARBA" id="ARBA00004651"/>
    </source>
</evidence>
<name>A0A354M5I5_9BACT</name>
<evidence type="ECO:0000313" key="8">
    <source>
        <dbReference type="Proteomes" id="UP000262954"/>
    </source>
</evidence>
<dbReference type="GO" id="GO:0005886">
    <property type="term" value="C:plasma membrane"/>
    <property type="evidence" value="ECO:0007669"/>
    <property type="project" value="UniProtKB-SubCell"/>
</dbReference>
<feature type="transmembrane region" description="Helical" evidence="6">
    <location>
        <begin position="178"/>
        <end position="198"/>
    </location>
</feature>
<evidence type="ECO:0000256" key="4">
    <source>
        <dbReference type="ARBA" id="ARBA00022989"/>
    </source>
</evidence>
<evidence type="ECO:0000256" key="3">
    <source>
        <dbReference type="ARBA" id="ARBA00022692"/>
    </source>
</evidence>
<organism evidence="7 8">
    <name type="scientific">Coprobacter fastidiosus</name>
    <dbReference type="NCBI Taxonomy" id="1099853"/>
    <lineage>
        <taxon>Bacteria</taxon>
        <taxon>Pseudomonadati</taxon>
        <taxon>Bacteroidota</taxon>
        <taxon>Bacteroidia</taxon>
        <taxon>Bacteroidales</taxon>
        <taxon>Barnesiellaceae</taxon>
        <taxon>Coprobacter</taxon>
    </lineage>
</organism>
<keyword evidence="4 6" id="KW-1133">Transmembrane helix</keyword>
<feature type="transmembrane region" description="Helical" evidence="6">
    <location>
        <begin position="337"/>
        <end position="357"/>
    </location>
</feature>
<dbReference type="InterPro" id="IPR002797">
    <property type="entry name" value="Polysacc_synth"/>
</dbReference>
<feature type="transmembrane region" description="Helical" evidence="6">
    <location>
        <begin position="265"/>
        <end position="283"/>
    </location>
</feature>